<evidence type="ECO:0000313" key="5">
    <source>
        <dbReference type="EMBL" id="AFA54777.1"/>
    </source>
</evidence>
<dbReference type="Gene3D" id="2.160.10.10">
    <property type="entry name" value="Hexapeptide repeat proteins"/>
    <property type="match status" value="1"/>
</dbReference>
<dbReference type="InterPro" id="IPR018357">
    <property type="entry name" value="Hexapep_transf_CS"/>
</dbReference>
<reference evidence="5" key="1">
    <citation type="journal article" date="2012" name="ISME J.">
        <title>Functional metagenomics reveals novel salt tolerance loci from the human gut microbiome.</title>
        <authorList>
            <person name="Culligan E.P."/>
            <person name="Sleator R.D."/>
            <person name="Marchesi J.R."/>
            <person name="Hill C."/>
        </authorList>
    </citation>
    <scope>NUCLEOTIDE SEQUENCE</scope>
</reference>
<evidence type="ECO:0000256" key="1">
    <source>
        <dbReference type="ARBA" id="ARBA00007274"/>
    </source>
</evidence>
<dbReference type="SUPFAM" id="SSF51161">
    <property type="entry name" value="Trimeric LpxA-like enzymes"/>
    <property type="match status" value="1"/>
</dbReference>
<dbReference type="GO" id="GO:0008374">
    <property type="term" value="F:O-acyltransferase activity"/>
    <property type="evidence" value="ECO:0007669"/>
    <property type="project" value="TreeGrafter"/>
</dbReference>
<sequence length="184" mass="20815">MFMRQLLRRILNKLKQFGEAFYPLEEQARRAGVNIGSDNFIASHFWSTEPYLISIGNNCQLTADCQVFTHGGGGAVRFQLPDFDCFGKVTIGDYVYIGKRALIMPGVTLGNHVLVAAGSVVTKSVPDNMVVAGNPARIICTISEYIERNEKYNTHSKKMSPEKKREMLLSMDEEKFIKKKWMDK</sequence>
<dbReference type="CDD" id="cd04647">
    <property type="entry name" value="LbH_MAT_like"/>
    <property type="match status" value="1"/>
</dbReference>
<dbReference type="EMBL" id="JQ269596">
    <property type="protein sequence ID" value="AFA54777.1"/>
    <property type="molecule type" value="Genomic_DNA"/>
</dbReference>
<accession>H6WNJ6</accession>
<dbReference type="PROSITE" id="PS00101">
    <property type="entry name" value="HEXAPEP_TRANSFERASES"/>
    <property type="match status" value="1"/>
</dbReference>
<dbReference type="PANTHER" id="PTHR23416:SF23">
    <property type="entry name" value="ACETYLTRANSFERASE C18B11.09C-RELATED"/>
    <property type="match status" value="1"/>
</dbReference>
<dbReference type="InterPro" id="IPR051159">
    <property type="entry name" value="Hexapeptide_acetyltransf"/>
</dbReference>
<comment type="similarity">
    <text evidence="1">Belongs to the transferase hexapeptide repeat family.</text>
</comment>
<organism evidence="5">
    <name type="scientific">uncultured Bacteroides sp. SMG1</name>
    <dbReference type="NCBI Taxonomy" id="1131818"/>
    <lineage>
        <taxon>Bacteria</taxon>
        <taxon>Pseudomonadati</taxon>
        <taxon>Bacteroidota</taxon>
        <taxon>Bacteroidia</taxon>
        <taxon>Bacteroidales</taxon>
        <taxon>Bacteroidaceae</taxon>
        <taxon>Bacteroides</taxon>
        <taxon>environmental samples</taxon>
    </lineage>
</organism>
<evidence type="ECO:0000256" key="3">
    <source>
        <dbReference type="ARBA" id="ARBA00022737"/>
    </source>
</evidence>
<keyword evidence="3" id="KW-0677">Repeat</keyword>
<keyword evidence="4" id="KW-0012">Acyltransferase</keyword>
<dbReference type="PANTHER" id="PTHR23416">
    <property type="entry name" value="SIALIC ACID SYNTHASE-RELATED"/>
    <property type="match status" value="1"/>
</dbReference>
<keyword evidence="2 5" id="KW-0808">Transferase</keyword>
<dbReference type="Pfam" id="PF00132">
    <property type="entry name" value="Hexapep"/>
    <property type="match status" value="1"/>
</dbReference>
<name>H6WNJ6_9BACE</name>
<proteinExistence type="inferred from homology"/>
<dbReference type="InterPro" id="IPR001451">
    <property type="entry name" value="Hexapep"/>
</dbReference>
<dbReference type="AlphaFoldDB" id="H6WNJ6"/>
<evidence type="ECO:0000256" key="2">
    <source>
        <dbReference type="ARBA" id="ARBA00022679"/>
    </source>
</evidence>
<dbReference type="InterPro" id="IPR011004">
    <property type="entry name" value="Trimer_LpxA-like_sf"/>
</dbReference>
<dbReference type="GO" id="GO:0005829">
    <property type="term" value="C:cytosol"/>
    <property type="evidence" value="ECO:0007669"/>
    <property type="project" value="TreeGrafter"/>
</dbReference>
<evidence type="ECO:0000256" key="4">
    <source>
        <dbReference type="ARBA" id="ARBA00023315"/>
    </source>
</evidence>
<protein>
    <submittedName>
        <fullName evidence="5">Putative acetyltransferase</fullName>
    </submittedName>
</protein>